<dbReference type="STRING" id="1537102.L0AW49"/>
<keyword evidence="4" id="KW-1185">Reference proteome</keyword>
<feature type="compositionally biased region" description="Low complexity" evidence="2">
    <location>
        <begin position="594"/>
        <end position="618"/>
    </location>
</feature>
<dbReference type="PANTHER" id="PTHR14614">
    <property type="entry name" value="HEPATOCELLULAR CARCINOMA-ASSOCIATED ANTIGEN"/>
    <property type="match status" value="1"/>
</dbReference>
<dbReference type="InterPro" id="IPR029063">
    <property type="entry name" value="SAM-dependent_MTases_sf"/>
</dbReference>
<dbReference type="PROSITE" id="PS50088">
    <property type="entry name" value="ANK_REPEAT"/>
    <property type="match status" value="1"/>
</dbReference>
<dbReference type="Gene3D" id="3.40.50.150">
    <property type="entry name" value="Vaccinia Virus protein VP39"/>
    <property type="match status" value="1"/>
</dbReference>
<organism evidence="3 4">
    <name type="scientific">Theileria equi strain WA</name>
    <dbReference type="NCBI Taxonomy" id="1537102"/>
    <lineage>
        <taxon>Eukaryota</taxon>
        <taxon>Sar</taxon>
        <taxon>Alveolata</taxon>
        <taxon>Apicomplexa</taxon>
        <taxon>Aconoidasida</taxon>
        <taxon>Piroplasmida</taxon>
        <taxon>Theileriidae</taxon>
        <taxon>Theileria</taxon>
    </lineage>
</organism>
<dbReference type="GO" id="GO:0005634">
    <property type="term" value="C:nucleus"/>
    <property type="evidence" value="ECO:0007669"/>
    <property type="project" value="TreeGrafter"/>
</dbReference>
<dbReference type="SUPFAM" id="SSF53335">
    <property type="entry name" value="S-adenosyl-L-methionine-dependent methyltransferases"/>
    <property type="match status" value="1"/>
</dbReference>
<name>L0AW49_THEEQ</name>
<reference evidence="3 4" key="1">
    <citation type="journal article" date="2012" name="BMC Genomics">
        <title>Comparative genomic analysis and phylogenetic position of Theileria equi.</title>
        <authorList>
            <person name="Kappmeyer L.S."/>
            <person name="Thiagarajan M."/>
            <person name="Herndon D.R."/>
            <person name="Ramsay J.D."/>
            <person name="Caler E."/>
            <person name="Djikeng A."/>
            <person name="Gillespie J.J."/>
            <person name="Lau A.O."/>
            <person name="Roalson E.H."/>
            <person name="Silva J.C."/>
            <person name="Silva M.G."/>
            <person name="Suarez C.E."/>
            <person name="Ueti M.W."/>
            <person name="Nene V.M."/>
            <person name="Mealey R.H."/>
            <person name="Knowles D.P."/>
            <person name="Brayton K.A."/>
        </authorList>
    </citation>
    <scope>NUCLEOTIDE SEQUENCE [LARGE SCALE GENOMIC DNA]</scope>
    <source>
        <strain evidence="3 4">WA</strain>
    </source>
</reference>
<dbReference type="EMBL" id="CP001669">
    <property type="protein sequence ID" value="AFZ79775.1"/>
    <property type="molecule type" value="Genomic_DNA"/>
</dbReference>
<dbReference type="KEGG" id="beq:BEWA_026240"/>
<evidence type="ECO:0000256" key="1">
    <source>
        <dbReference type="PROSITE-ProRule" id="PRU00023"/>
    </source>
</evidence>
<evidence type="ECO:0000313" key="3">
    <source>
        <dbReference type="EMBL" id="AFZ79775.1"/>
    </source>
</evidence>
<dbReference type="GO" id="GO:0005737">
    <property type="term" value="C:cytoplasm"/>
    <property type="evidence" value="ECO:0007669"/>
    <property type="project" value="TreeGrafter"/>
</dbReference>
<gene>
    <name evidence="3" type="ORF">BEWA_026240</name>
</gene>
<feature type="compositionally biased region" description="Basic and acidic residues" evidence="2">
    <location>
        <begin position="1206"/>
        <end position="1231"/>
    </location>
</feature>
<dbReference type="Pfam" id="PF12796">
    <property type="entry name" value="Ank_2"/>
    <property type="match status" value="1"/>
</dbReference>
<dbReference type="SUPFAM" id="SSF48403">
    <property type="entry name" value="Ankyrin repeat"/>
    <property type="match status" value="1"/>
</dbReference>
<dbReference type="InterPro" id="IPR002110">
    <property type="entry name" value="Ankyrin_rpt"/>
</dbReference>
<dbReference type="PANTHER" id="PTHR14614:SF165">
    <property type="entry name" value="FAM86 N-TERMINAL DOMAIN-CONTAINING PROTEIN"/>
    <property type="match status" value="1"/>
</dbReference>
<accession>L0AW49</accession>
<dbReference type="OrthoDB" id="361062at2759"/>
<dbReference type="Proteomes" id="UP000031512">
    <property type="component" value="Chromosome 1"/>
</dbReference>
<dbReference type="InterPro" id="IPR036770">
    <property type="entry name" value="Ankyrin_rpt-contain_sf"/>
</dbReference>
<dbReference type="GeneID" id="15803820"/>
<dbReference type="InterPro" id="IPR019410">
    <property type="entry name" value="Methyltransf_16"/>
</dbReference>
<dbReference type="RefSeq" id="XP_004829441.1">
    <property type="nucleotide sequence ID" value="XM_004829384.1"/>
</dbReference>
<dbReference type="Gene3D" id="1.25.40.20">
    <property type="entry name" value="Ankyrin repeat-containing domain"/>
    <property type="match status" value="1"/>
</dbReference>
<feature type="region of interest" description="Disordered" evidence="2">
    <location>
        <begin position="1186"/>
        <end position="1253"/>
    </location>
</feature>
<sequence length="1606" mass="180221">MDALEYDEEFLYSLRVNDLEEAVKLLNAKVISGPNYANEDGNTALHYASANNLVDAIRFLLEECKVNYVVYNKSGNSPLQWAIQTKAKDAVQEILKHDYRVHREEYEQKGLKLDCKDETKRDVSPESVRGFVALVHSIKKGRTFRLSRELGNGERLDEDAQVLYGVTKVSVYYWVGDGNHERPLLLEVETEDGHKKYYYKYGGEPTPHIWKLNIGKHSLQVRLDDRNCGINNAVVFNIENSESGSLPKNSESDCIKSRKIELGGFQHLAGSNYVSKAHRITDLDGKYIDTKISRVTLNDRSTDIDPTKYGPVSQIRLYSYQGSGNVPLMIEFIEHGTKKTTFYESTDRNHLSWREVGSGNSFYDDGGLPLPALSEKLDEVLCYHYSNVTLDISYTKSRSGQPYCCEHHKEDRDKRVTVTPGEITVDSSPMTKYYKHSIKNGENISGIKFYENGGQDKRNKINLLGSPFPISVKSVYVFYCTGDSPSLIYVDTGNPTARGWYKDIGSQWVWNPKLSVINSNDIDGKLTCAKWTRLKEVLKECNCTSLNDCSDPNKADEEKELKRQEDKAQRERTQAITIHKQPDTTLPTVKPRLSSGSNGSGSSSDEGRSSSSGYSSSSPQIQVQTQTDSGVTIKLKENQKVNNGGTPHKYKDTLGGKDITVIRSETYSGFYKYTHTLTTSSKLEKIEDDSNQPIPGPTNINNVSSVAAYYWIHETTKNPLLIEIDDSGDFKYYENIGNVWSKYEHTSESTGKLNDTQLVHRLTLLNCEINDVVKIDVGKRSSYDPCNERDNRPNYKHTNDKIVVFKDTNASKNLLSYSVYTHRLKTIGTSTQNFHIAGFKDSYRGTLTGISHVTILDVKEVKVYICDRPLLIYLDTSSRSYFRKWYKYDGSGNWTVVSIKDNPSYNKDYDKILGILDGLNSACSPPEVTIDIEKKKGRYRDPNSIRRVMIEVEKTEGSSQKGDPPEHYNRYDHIVVGKEDSYFTLSGLLYNGNGHENKISAISTMESVTSVSVYYWQHLPTGRPLLLRIEQAKSKSDPTGAKTYTWYENTGEDGNKKWEKWENGSTDGLQNKLTLINCRINHVTVIDISKKSNEQYCHEGDEHKPWLIKVENAKHDEPYKKLESLAIYKHSRPSGGKFHISGFRNGSTDITLQDLTPSLPALYVEEVFVYFCGSTKDGKPLVMNFKRSTNGKPNDQEEDVWYKQPPGKDEGHWVKLDPNEKPKEGTSRDASPEGNNPAGPPSTPLPPAPGEPAALGAEAGILAGASLYGIISGPLSGSAGLTGLETPLQDEWKLDSVAREFYGIVEYTDAYKEINRIDLLKKNLFGNSPLSDAFNSNDLDILQVILEHPVAGVLEEAQGVSMEEEEEDAKTTGPQKHDIIIHNFKFGDSNVKIREMAIRGSEILDAKNAEFDLSGEIVWESSIVASQWLSMLIKTGSLSGRNVLELGAGCGLLGLAVHACGLNSGSPLDVLLTDYSTQTMDNLKFNVDLNGSNVKIAQLEWNDDKTWPKVPYPCIIGSDLVYESDLVKPLCNVVSQLLSKPDGEFFYVFKSTRNGADLLPKELESHGLLVEMQPAPKEFMVNPLVDKDQYELVELLVREDECMDEE</sequence>
<keyword evidence="1" id="KW-0040">ANK repeat</keyword>
<feature type="compositionally biased region" description="Pro residues" evidence="2">
    <location>
        <begin position="1238"/>
        <end position="1250"/>
    </location>
</feature>
<dbReference type="SMART" id="SM00248">
    <property type="entry name" value="ANK"/>
    <property type="match status" value="3"/>
</dbReference>
<feature type="region of interest" description="Disordered" evidence="2">
    <location>
        <begin position="552"/>
        <end position="627"/>
    </location>
</feature>
<dbReference type="VEuPathDB" id="PiroplasmaDB:BEWA_026240"/>
<feature type="repeat" description="ANK" evidence="1">
    <location>
        <begin position="40"/>
        <end position="62"/>
    </location>
</feature>
<evidence type="ECO:0000313" key="4">
    <source>
        <dbReference type="Proteomes" id="UP000031512"/>
    </source>
</evidence>
<feature type="region of interest" description="Disordered" evidence="2">
    <location>
        <begin position="634"/>
        <end position="653"/>
    </location>
</feature>
<dbReference type="eggNOG" id="ENOG502TN9I">
    <property type="taxonomic scope" value="Eukaryota"/>
</dbReference>
<dbReference type="Pfam" id="PF10294">
    <property type="entry name" value="Methyltransf_16"/>
    <property type="match status" value="1"/>
</dbReference>
<dbReference type="PROSITE" id="PS50297">
    <property type="entry name" value="ANK_REP_REGION"/>
    <property type="match status" value="1"/>
</dbReference>
<feature type="compositionally biased region" description="Basic and acidic residues" evidence="2">
    <location>
        <begin position="552"/>
        <end position="573"/>
    </location>
</feature>
<proteinExistence type="predicted"/>
<protein>
    <submittedName>
        <fullName evidence="3">Uncharacterized protein</fullName>
    </submittedName>
</protein>
<evidence type="ECO:0000256" key="2">
    <source>
        <dbReference type="SAM" id="MobiDB-lite"/>
    </source>
</evidence>